<protein>
    <submittedName>
        <fullName evidence="3">TonB-dependent receptor</fullName>
    </submittedName>
</protein>
<reference evidence="3 4" key="1">
    <citation type="journal article" date="2019" name="Nat. Med.">
        <title>A library of human gut bacterial isolates paired with longitudinal multiomics data enables mechanistic microbiome research.</title>
        <authorList>
            <person name="Poyet M."/>
            <person name="Groussin M."/>
            <person name="Gibbons S.M."/>
            <person name="Avila-Pacheco J."/>
            <person name="Jiang X."/>
            <person name="Kearney S.M."/>
            <person name="Perrotta A.R."/>
            <person name="Berdy B."/>
            <person name="Zhao S."/>
            <person name="Lieberman T.D."/>
            <person name="Swanson P.K."/>
            <person name="Smith M."/>
            <person name="Roesemann S."/>
            <person name="Alexander J.E."/>
            <person name="Rich S.A."/>
            <person name="Livny J."/>
            <person name="Vlamakis H."/>
            <person name="Clish C."/>
            <person name="Bullock K."/>
            <person name="Deik A."/>
            <person name="Scott J."/>
            <person name="Pierce K.A."/>
            <person name="Xavier R.J."/>
            <person name="Alm E.J."/>
        </authorList>
    </citation>
    <scope>NUCLEOTIDE SEQUENCE [LARGE SCALE GENOMIC DNA]</scope>
    <source>
        <strain evidence="3 4">BIOML-A25</strain>
    </source>
</reference>
<feature type="chain" id="PRO_5027009098" evidence="2">
    <location>
        <begin position="24"/>
        <end position="865"/>
    </location>
</feature>
<keyword evidence="3" id="KW-0675">Receptor</keyword>
<dbReference type="PANTHER" id="PTHR30069">
    <property type="entry name" value="TONB-DEPENDENT OUTER MEMBRANE RECEPTOR"/>
    <property type="match status" value="1"/>
</dbReference>
<sequence>MGTSTKIKTFLLLLFICTSVVRAQQEIIGLVTDKEDGMPISGVQIIIKDTIKNTIVKFTQTDGEGRFSIHQDRKDTSHCLLCLSMLGYKPWQYSLKDGKQNFQIKLVPSIIQIKEVTVKAQKIREAGDTLIYTVSAFADVQDKTIGDVLQKMPGIDVSATGKISYNGVSINKFYIEGRDLLEGKYGLATNGISPADVGAVEILENHQPIKALQDVSFSSQAAVNLRLKDKSKAKWVMNLLAGGGISTHPDKGLWSGELFAMQMKKEWQNITLYKTNNTGKNLETEVNDFIAGKDPVKLEDYINVGNVSVPYLEKGRTLFNRSHLFSTGWLWGLKNEWEIRSQINYLNDRSTAEAETSTTYYRSVQDRIIHEEKQSVTHTDQLTAHFSVEANKEAFYLKNNLKTSLSWNDINISMQEDASGIMQQASQPQYKVSNDLQLIKRPGKWLFSFTALNEGQWRPQSLRVEWGNTIRQRTKDRYFYTHEEANLGIQWGRLNISLAGGGSALFRDFDSSLEGLPDSLGTMINALTTNYQSLQLTPKLEYKRKRWEGKLEAPLQYYHYSFAHAATNKHVYLFSPSAYFRWHTTPKLYLFLRAGLSTDPCDLHSLYNGLVMTDYRTLSRGLNEYAAVKSRFLSGGFNYKNPVKGLFTHVMVMRSWDDSDKQYGRDFSDKYIIGYYTHHPTTSNNWTIMGTVTSNLDFLHGMAGINVMYINSEQSMISENDRTSFRTGSLHTTGRINGRIGEILNWQYRVSYGWNRLDADEQVNRKLEQWCHSFAMTVVPVTRVNVQLAGEYYRNEVSENIFKDIVLLDAKCSYTLTPHMELSATLMNVFNRKKYSYTIYGQLSSVEHYRRIRGREFLLNLYVKL</sequence>
<organism evidence="3 4">
    <name type="scientific">Phocaeicola dorei</name>
    <dbReference type="NCBI Taxonomy" id="357276"/>
    <lineage>
        <taxon>Bacteria</taxon>
        <taxon>Pseudomonadati</taxon>
        <taxon>Bacteroidota</taxon>
        <taxon>Bacteroidia</taxon>
        <taxon>Bacteroidales</taxon>
        <taxon>Bacteroidaceae</taxon>
        <taxon>Phocaeicola</taxon>
    </lineage>
</organism>
<dbReference type="RefSeq" id="WP_149937168.1">
    <property type="nucleotide sequence ID" value="NZ_VVZV01000008.1"/>
</dbReference>
<keyword evidence="1 2" id="KW-0732">Signal</keyword>
<dbReference type="GO" id="GO:0044718">
    <property type="term" value="P:siderophore transmembrane transport"/>
    <property type="evidence" value="ECO:0007669"/>
    <property type="project" value="TreeGrafter"/>
</dbReference>
<dbReference type="Proteomes" id="UP000481700">
    <property type="component" value="Unassembled WGS sequence"/>
</dbReference>
<dbReference type="Gene3D" id="2.170.130.10">
    <property type="entry name" value="TonB-dependent receptor, plug domain"/>
    <property type="match status" value="1"/>
</dbReference>
<dbReference type="PANTHER" id="PTHR30069:SF29">
    <property type="entry name" value="HEMOGLOBIN AND HEMOGLOBIN-HAPTOGLOBIN-BINDING PROTEIN 1-RELATED"/>
    <property type="match status" value="1"/>
</dbReference>
<feature type="signal peptide" evidence="2">
    <location>
        <begin position="1"/>
        <end position="23"/>
    </location>
</feature>
<dbReference type="SUPFAM" id="SSF49464">
    <property type="entry name" value="Carboxypeptidase regulatory domain-like"/>
    <property type="match status" value="1"/>
</dbReference>
<accession>A0A6L3ITJ1</accession>
<dbReference type="GO" id="GO:0015344">
    <property type="term" value="F:siderophore uptake transmembrane transporter activity"/>
    <property type="evidence" value="ECO:0007669"/>
    <property type="project" value="TreeGrafter"/>
</dbReference>
<evidence type="ECO:0000256" key="2">
    <source>
        <dbReference type="SAM" id="SignalP"/>
    </source>
</evidence>
<evidence type="ECO:0000313" key="3">
    <source>
        <dbReference type="EMBL" id="KAA5320906.1"/>
    </source>
</evidence>
<evidence type="ECO:0000256" key="1">
    <source>
        <dbReference type="ARBA" id="ARBA00022729"/>
    </source>
</evidence>
<gene>
    <name evidence="3" type="ORF">F2Z07_09470</name>
</gene>
<dbReference type="AlphaFoldDB" id="A0A6L3ITJ1"/>
<dbReference type="Pfam" id="PF13715">
    <property type="entry name" value="CarbopepD_reg_2"/>
    <property type="match status" value="1"/>
</dbReference>
<comment type="caution">
    <text evidence="3">The sequence shown here is derived from an EMBL/GenBank/DDBJ whole genome shotgun (WGS) entry which is preliminary data.</text>
</comment>
<dbReference type="EMBL" id="VVZV01000008">
    <property type="protein sequence ID" value="KAA5320906.1"/>
    <property type="molecule type" value="Genomic_DNA"/>
</dbReference>
<proteinExistence type="predicted"/>
<dbReference type="InterPro" id="IPR039426">
    <property type="entry name" value="TonB-dep_rcpt-like"/>
</dbReference>
<name>A0A6L3ITJ1_9BACT</name>
<dbReference type="InterPro" id="IPR008969">
    <property type="entry name" value="CarboxyPept-like_regulatory"/>
</dbReference>
<dbReference type="InterPro" id="IPR037066">
    <property type="entry name" value="Plug_dom_sf"/>
</dbReference>
<dbReference type="SUPFAM" id="SSF56935">
    <property type="entry name" value="Porins"/>
    <property type="match status" value="1"/>
</dbReference>
<evidence type="ECO:0000313" key="4">
    <source>
        <dbReference type="Proteomes" id="UP000481700"/>
    </source>
</evidence>